<name>A0ACC1S574_9HYPO</name>
<accession>A0ACC1S574</accession>
<dbReference type="Proteomes" id="UP001148629">
    <property type="component" value="Unassembled WGS sequence"/>
</dbReference>
<sequence length="186" mass="21304">MRQPECHFRQPGLAWKLRLIYRVFSVVFCTPLIVLIPFNRQLTFLGVAKSYSGLASAFAACWFAGDCLLWLLARDRPYLSPSTSITVDLRFKLLFLLFLVPPVTLSGLSEEVDMNLKSTYNPKNQYNMFKTVFPYAFTSTFLENFILFTLCRSRKAFEQAIQGDNVSLAKQRKESSDPRFQDAGLS</sequence>
<keyword evidence="2" id="KW-1185">Reference proteome</keyword>
<evidence type="ECO:0000313" key="2">
    <source>
        <dbReference type="Proteomes" id="UP001148629"/>
    </source>
</evidence>
<gene>
    <name evidence="1" type="ORF">NM208_g8502</name>
</gene>
<comment type="caution">
    <text evidence="1">The sequence shown here is derived from an EMBL/GenBank/DDBJ whole genome shotgun (WGS) entry which is preliminary data.</text>
</comment>
<dbReference type="EMBL" id="JANRMS010000974">
    <property type="protein sequence ID" value="KAJ3532309.1"/>
    <property type="molecule type" value="Genomic_DNA"/>
</dbReference>
<protein>
    <submittedName>
        <fullName evidence="1">Uncharacterized protein</fullName>
    </submittedName>
</protein>
<reference evidence="1" key="1">
    <citation type="submission" date="2022-08" db="EMBL/GenBank/DDBJ databases">
        <title>Genome Sequence of Fusarium decemcellulare.</title>
        <authorList>
            <person name="Buettner E."/>
        </authorList>
    </citation>
    <scope>NUCLEOTIDE SEQUENCE</scope>
    <source>
        <strain evidence="1">Babe19</strain>
    </source>
</reference>
<evidence type="ECO:0000313" key="1">
    <source>
        <dbReference type="EMBL" id="KAJ3532309.1"/>
    </source>
</evidence>
<organism evidence="1 2">
    <name type="scientific">Fusarium decemcellulare</name>
    <dbReference type="NCBI Taxonomy" id="57161"/>
    <lineage>
        <taxon>Eukaryota</taxon>
        <taxon>Fungi</taxon>
        <taxon>Dikarya</taxon>
        <taxon>Ascomycota</taxon>
        <taxon>Pezizomycotina</taxon>
        <taxon>Sordariomycetes</taxon>
        <taxon>Hypocreomycetidae</taxon>
        <taxon>Hypocreales</taxon>
        <taxon>Nectriaceae</taxon>
        <taxon>Fusarium</taxon>
        <taxon>Fusarium decemcellulare species complex</taxon>
    </lineage>
</organism>
<proteinExistence type="predicted"/>